<dbReference type="NCBIfam" id="TIGR01146">
    <property type="entry name" value="ATPsyn_F1gamma"/>
    <property type="match status" value="1"/>
</dbReference>
<dbReference type="GO" id="GO:0005524">
    <property type="term" value="F:ATP binding"/>
    <property type="evidence" value="ECO:0007669"/>
    <property type="project" value="UniProtKB-UniRule"/>
</dbReference>
<dbReference type="Pfam" id="PF00231">
    <property type="entry name" value="ATP-synt"/>
    <property type="match status" value="1"/>
</dbReference>
<accession>A0A1X7F9I1</accession>
<comment type="subunit">
    <text evidence="10">F-type ATPases have 2 components, CF(1) - the catalytic core - and CF(0) - the membrane proton channel. CF(1) has five subunits: alpha(3), beta(3), gamma(1), delta(1), epsilon(1). CF(0) has three main subunits: a, b and c.</text>
</comment>
<proteinExistence type="inferred from homology"/>
<keyword evidence="10" id="KW-1003">Cell membrane</keyword>
<dbReference type="EMBL" id="FXAH01000008">
    <property type="protein sequence ID" value="SMF47797.1"/>
    <property type="molecule type" value="Genomic_DNA"/>
</dbReference>
<comment type="similarity">
    <text evidence="3 10">Belongs to the ATPase gamma chain family.</text>
</comment>
<keyword evidence="7 10" id="KW-0472">Membrane</keyword>
<keyword evidence="5 10" id="KW-0375">Hydrogen ion transport</keyword>
<dbReference type="GO" id="GO:0042777">
    <property type="term" value="P:proton motive force-driven plasma membrane ATP synthesis"/>
    <property type="evidence" value="ECO:0007669"/>
    <property type="project" value="UniProtKB-UniRule"/>
</dbReference>
<evidence type="ECO:0000256" key="3">
    <source>
        <dbReference type="ARBA" id="ARBA00007681"/>
    </source>
</evidence>
<dbReference type="PANTHER" id="PTHR11693:SF22">
    <property type="entry name" value="ATP SYNTHASE SUBUNIT GAMMA, MITOCHONDRIAL"/>
    <property type="match status" value="1"/>
</dbReference>
<evidence type="ECO:0000256" key="1">
    <source>
        <dbReference type="ARBA" id="ARBA00003456"/>
    </source>
</evidence>
<evidence type="ECO:0000256" key="7">
    <source>
        <dbReference type="ARBA" id="ARBA00023136"/>
    </source>
</evidence>
<evidence type="ECO:0000256" key="6">
    <source>
        <dbReference type="ARBA" id="ARBA00023065"/>
    </source>
</evidence>
<keyword evidence="12" id="KW-1185">Reference proteome</keyword>
<gene>
    <name evidence="10" type="primary">atpG</name>
    <name evidence="11" type="ORF">SAMN06295900_1085</name>
</gene>
<dbReference type="Gene3D" id="1.10.287.80">
    <property type="entry name" value="ATP synthase, gamma subunit, helix hairpin domain"/>
    <property type="match status" value="1"/>
</dbReference>
<organism evidence="11 12">
    <name type="scientific">Trinickia caryophylli</name>
    <name type="common">Paraburkholderia caryophylli</name>
    <dbReference type="NCBI Taxonomy" id="28094"/>
    <lineage>
        <taxon>Bacteria</taxon>
        <taxon>Pseudomonadati</taxon>
        <taxon>Pseudomonadota</taxon>
        <taxon>Betaproteobacteria</taxon>
        <taxon>Burkholderiales</taxon>
        <taxon>Burkholderiaceae</taxon>
        <taxon>Trinickia</taxon>
    </lineage>
</organism>
<dbReference type="PANTHER" id="PTHR11693">
    <property type="entry name" value="ATP SYNTHASE GAMMA CHAIN"/>
    <property type="match status" value="1"/>
</dbReference>
<dbReference type="HAMAP" id="MF_00815">
    <property type="entry name" value="ATP_synth_gamma_bact"/>
    <property type="match status" value="1"/>
</dbReference>
<dbReference type="OrthoDB" id="9812769at2"/>
<keyword evidence="9 10" id="KW-0066">ATP synthesis</keyword>
<dbReference type="RefSeq" id="WP_085228551.1">
    <property type="nucleotide sequence ID" value="NZ_BSQD01000010.1"/>
</dbReference>
<evidence type="ECO:0000256" key="2">
    <source>
        <dbReference type="ARBA" id="ARBA00004170"/>
    </source>
</evidence>
<dbReference type="GO" id="GO:0045259">
    <property type="term" value="C:proton-transporting ATP synthase complex"/>
    <property type="evidence" value="ECO:0007669"/>
    <property type="project" value="UniProtKB-KW"/>
</dbReference>
<dbReference type="GeneID" id="95550168"/>
<dbReference type="Proteomes" id="UP000192911">
    <property type="component" value="Unassembled WGS sequence"/>
</dbReference>
<dbReference type="Gene3D" id="3.40.1380.10">
    <property type="match status" value="1"/>
</dbReference>
<dbReference type="GO" id="GO:0005886">
    <property type="term" value="C:plasma membrane"/>
    <property type="evidence" value="ECO:0007669"/>
    <property type="project" value="UniProtKB-SubCell"/>
</dbReference>
<evidence type="ECO:0000256" key="9">
    <source>
        <dbReference type="ARBA" id="ARBA00023310"/>
    </source>
</evidence>
<evidence type="ECO:0000256" key="5">
    <source>
        <dbReference type="ARBA" id="ARBA00022781"/>
    </source>
</evidence>
<dbReference type="GO" id="GO:0046933">
    <property type="term" value="F:proton-transporting ATP synthase activity, rotational mechanism"/>
    <property type="evidence" value="ECO:0007669"/>
    <property type="project" value="UniProtKB-UniRule"/>
</dbReference>
<name>A0A1X7F9I1_TRICW</name>
<dbReference type="PROSITE" id="PS00153">
    <property type="entry name" value="ATPASE_GAMMA"/>
    <property type="match status" value="1"/>
</dbReference>
<sequence>MHIREIRAKMESVESTRKITRAMEMLSRTKVAAARRRASRFRPYAEHMRTLALRMRDANPEYVSPFLRKQSSTRRIGLIVVSTDRGLCGPLNSHLLLRCAEAIGSWQAAGIEAQLSVVGARGVTPLLRYGAHIASRCAAPSDELHFESFFGAVSVPLDEFVAGKLDEVHIAYNRLESAISYQARIDKILPIDALLNDGESAVEPVADYLYEPDPKSVVQTLLLRYVEAFVYQAVAENNACEQCARTLAMRAATDNAEHSLRDLKRLYQKTRQAKITTELCEIVSGAAAV</sequence>
<protein>
    <recommendedName>
        <fullName evidence="10">ATP synthase gamma chain</fullName>
    </recommendedName>
    <alternativeName>
        <fullName evidence="10">ATP synthase F1 sector gamma subunit</fullName>
    </alternativeName>
    <alternativeName>
        <fullName evidence="10">F-ATPase gamma subunit</fullName>
    </alternativeName>
</protein>
<dbReference type="PRINTS" id="PR00126">
    <property type="entry name" value="ATPASEGAMMA"/>
</dbReference>
<comment type="function">
    <text evidence="1 10">Produces ATP from ADP in the presence of a proton gradient across the membrane. The gamma chain is believed to be important in regulating ATPase activity and the flow of protons through the CF(0) complex.</text>
</comment>
<dbReference type="InterPro" id="IPR035968">
    <property type="entry name" value="ATP_synth_F1_ATPase_gsu"/>
</dbReference>
<dbReference type="STRING" id="28094.SAMN06295900_1085"/>
<dbReference type="InterPro" id="IPR023632">
    <property type="entry name" value="ATP_synth_F1_gsu_CS"/>
</dbReference>
<dbReference type="SUPFAM" id="SSF52943">
    <property type="entry name" value="ATP synthase (F1-ATPase), gamma subunit"/>
    <property type="match status" value="1"/>
</dbReference>
<keyword evidence="4 10" id="KW-0813">Transport</keyword>
<dbReference type="AlphaFoldDB" id="A0A1X7F9I1"/>
<evidence type="ECO:0000313" key="12">
    <source>
        <dbReference type="Proteomes" id="UP000192911"/>
    </source>
</evidence>
<keyword evidence="8 10" id="KW-0139">CF(1)</keyword>
<dbReference type="CDD" id="cd12151">
    <property type="entry name" value="F1-ATPase_gamma"/>
    <property type="match status" value="1"/>
</dbReference>
<evidence type="ECO:0000313" key="11">
    <source>
        <dbReference type="EMBL" id="SMF47797.1"/>
    </source>
</evidence>
<evidence type="ECO:0000256" key="8">
    <source>
        <dbReference type="ARBA" id="ARBA00023196"/>
    </source>
</evidence>
<evidence type="ECO:0000256" key="4">
    <source>
        <dbReference type="ARBA" id="ARBA00022448"/>
    </source>
</evidence>
<dbReference type="InterPro" id="IPR000131">
    <property type="entry name" value="ATP_synth_F1_gsu"/>
</dbReference>
<keyword evidence="6 10" id="KW-0406">Ion transport</keyword>
<evidence type="ECO:0000256" key="10">
    <source>
        <dbReference type="HAMAP-Rule" id="MF_00815"/>
    </source>
</evidence>
<reference evidence="12" key="1">
    <citation type="submission" date="2017-04" db="EMBL/GenBank/DDBJ databases">
        <authorList>
            <person name="Varghese N."/>
            <person name="Submissions S."/>
        </authorList>
    </citation>
    <scope>NUCLEOTIDE SEQUENCE [LARGE SCALE GENOMIC DNA]</scope>
    <source>
        <strain evidence="12">Ballard 720</strain>
    </source>
</reference>
<comment type="subcellular location">
    <subcellularLocation>
        <location evidence="10">Cell membrane</location>
        <topology evidence="10">Peripheral membrane protein</topology>
    </subcellularLocation>
    <subcellularLocation>
        <location evidence="2">Membrane</location>
        <topology evidence="2">Peripheral membrane protein</topology>
    </subcellularLocation>
</comment>